<comment type="similarity">
    <text evidence="8">Belongs to the NadD family.</text>
</comment>
<comment type="catalytic activity">
    <reaction evidence="7 8">
        <text>nicotinate beta-D-ribonucleotide + ATP + H(+) = deamido-NAD(+) + diphosphate</text>
        <dbReference type="Rhea" id="RHEA:22860"/>
        <dbReference type="ChEBI" id="CHEBI:15378"/>
        <dbReference type="ChEBI" id="CHEBI:30616"/>
        <dbReference type="ChEBI" id="CHEBI:33019"/>
        <dbReference type="ChEBI" id="CHEBI:57502"/>
        <dbReference type="ChEBI" id="CHEBI:58437"/>
        <dbReference type="EC" id="2.7.7.18"/>
    </reaction>
</comment>
<proteinExistence type="inferred from homology"/>
<name>A0ABS6ESY1_9FIRM</name>
<accession>A0ABS6ESY1</accession>
<dbReference type="NCBIfam" id="TIGR00482">
    <property type="entry name" value="nicotinate (nicotinamide) nucleotide adenylyltransferase"/>
    <property type="match status" value="1"/>
</dbReference>
<comment type="pathway">
    <text evidence="2 8">Cofactor biosynthesis; NAD(+) biosynthesis; deamido-NAD(+) from nicotinate D-ribonucleotide: step 1/1.</text>
</comment>
<evidence type="ECO:0000256" key="7">
    <source>
        <dbReference type="ARBA" id="ARBA00048721"/>
    </source>
</evidence>
<keyword evidence="8" id="KW-0662">Pyridine nucleotide biosynthesis</keyword>
<comment type="function">
    <text evidence="1 8">Catalyzes the reversible adenylation of nicotinate mononucleotide (NaMN) to nicotinic acid adenine dinucleotide (NaAD).</text>
</comment>
<evidence type="ECO:0000313" key="10">
    <source>
        <dbReference type="EMBL" id="MBU5490327.1"/>
    </source>
</evidence>
<dbReference type="NCBIfam" id="NF000840">
    <property type="entry name" value="PRK00071.1-3"/>
    <property type="match status" value="1"/>
</dbReference>
<dbReference type="InterPro" id="IPR004821">
    <property type="entry name" value="Cyt_trans-like"/>
</dbReference>
<sequence length="198" mass="22864">MMRIGIMGGTFNPPHNGHLHAAQQAVKALQFDRLLLIPDNIPPHKTMPEHSATSMQRLEMTRCMAEEIPHAQVTDMELTRGGRSYTVDTLRRLKETYPDSILYFIMGTDMLLSFDRWREPENICRLAHLVVIARDECDRRAIARKASWLEQTWQAQVEIVDCPALPVSSTEIRADRARCREMVPEKVFAYITAHQLYF</sequence>
<comment type="caution">
    <text evidence="10">The sequence shown here is derived from an EMBL/GenBank/DDBJ whole genome shotgun (WGS) entry which is preliminary data.</text>
</comment>
<evidence type="ECO:0000256" key="5">
    <source>
        <dbReference type="ARBA" id="ARBA00022741"/>
    </source>
</evidence>
<reference evidence="10 11" key="1">
    <citation type="submission" date="2021-06" db="EMBL/GenBank/DDBJ databases">
        <authorList>
            <person name="Sun Q."/>
            <person name="Li D."/>
        </authorList>
    </citation>
    <scope>NUCLEOTIDE SEQUENCE [LARGE SCALE GENOMIC DNA]</scope>
    <source>
        <strain evidence="10 11">MSJd-7</strain>
    </source>
</reference>
<dbReference type="HAMAP" id="MF_00244">
    <property type="entry name" value="NaMN_adenylyltr"/>
    <property type="match status" value="1"/>
</dbReference>
<evidence type="ECO:0000256" key="1">
    <source>
        <dbReference type="ARBA" id="ARBA00002324"/>
    </source>
</evidence>
<evidence type="ECO:0000256" key="6">
    <source>
        <dbReference type="ARBA" id="ARBA00022840"/>
    </source>
</evidence>
<evidence type="ECO:0000313" key="11">
    <source>
        <dbReference type="Proteomes" id="UP000783588"/>
    </source>
</evidence>
<keyword evidence="3 8" id="KW-0808">Transferase</keyword>
<dbReference type="Proteomes" id="UP000783588">
    <property type="component" value="Unassembled WGS sequence"/>
</dbReference>
<protein>
    <recommendedName>
        <fullName evidence="8">Probable nicotinate-nucleotide adenylyltransferase</fullName>
        <ecNumber evidence="8">2.7.7.18</ecNumber>
    </recommendedName>
    <alternativeName>
        <fullName evidence="8">Deamido-NAD(+) diphosphorylase</fullName>
    </alternativeName>
    <alternativeName>
        <fullName evidence="8">Deamido-NAD(+) pyrophosphorylase</fullName>
    </alternativeName>
    <alternativeName>
        <fullName evidence="8">Nicotinate mononucleotide adenylyltransferase</fullName>
        <shortName evidence="8">NaMN adenylyltransferase</shortName>
    </alternativeName>
</protein>
<gene>
    <name evidence="8 10" type="primary">nadD</name>
    <name evidence="10" type="ORF">KQI75_06800</name>
</gene>
<evidence type="ECO:0000259" key="9">
    <source>
        <dbReference type="Pfam" id="PF01467"/>
    </source>
</evidence>
<keyword evidence="6 8" id="KW-0067">ATP-binding</keyword>
<dbReference type="RefSeq" id="WP_216469991.1">
    <property type="nucleotide sequence ID" value="NZ_JAHLQI010000003.1"/>
</dbReference>
<dbReference type="InterPro" id="IPR005248">
    <property type="entry name" value="NadD/NMNAT"/>
</dbReference>
<dbReference type="GO" id="GO:0004515">
    <property type="term" value="F:nicotinate-nucleotide adenylyltransferase activity"/>
    <property type="evidence" value="ECO:0007669"/>
    <property type="project" value="UniProtKB-EC"/>
</dbReference>
<dbReference type="PANTHER" id="PTHR39321:SF3">
    <property type="entry name" value="PHOSPHOPANTETHEINE ADENYLYLTRANSFERASE"/>
    <property type="match status" value="1"/>
</dbReference>
<evidence type="ECO:0000256" key="4">
    <source>
        <dbReference type="ARBA" id="ARBA00022695"/>
    </source>
</evidence>
<evidence type="ECO:0000256" key="3">
    <source>
        <dbReference type="ARBA" id="ARBA00022679"/>
    </source>
</evidence>
<dbReference type="EMBL" id="JAHLQI010000003">
    <property type="protein sequence ID" value="MBU5490327.1"/>
    <property type="molecule type" value="Genomic_DNA"/>
</dbReference>
<feature type="domain" description="Cytidyltransferase-like" evidence="9">
    <location>
        <begin position="6"/>
        <end position="174"/>
    </location>
</feature>
<dbReference type="NCBIfam" id="TIGR00125">
    <property type="entry name" value="cyt_tran_rel"/>
    <property type="match status" value="1"/>
</dbReference>
<evidence type="ECO:0000256" key="2">
    <source>
        <dbReference type="ARBA" id="ARBA00005019"/>
    </source>
</evidence>
<dbReference type="PANTHER" id="PTHR39321">
    <property type="entry name" value="NICOTINATE-NUCLEOTIDE ADENYLYLTRANSFERASE-RELATED"/>
    <property type="match status" value="1"/>
</dbReference>
<dbReference type="EC" id="2.7.7.18" evidence="8"/>
<keyword evidence="4 8" id="KW-0548">Nucleotidyltransferase</keyword>
<keyword evidence="11" id="KW-1185">Reference proteome</keyword>
<evidence type="ECO:0000256" key="8">
    <source>
        <dbReference type="HAMAP-Rule" id="MF_00244"/>
    </source>
</evidence>
<organism evidence="10 11">
    <name type="scientific">Butyricicoccus intestinisimiae</name>
    <dbReference type="NCBI Taxonomy" id="2841509"/>
    <lineage>
        <taxon>Bacteria</taxon>
        <taxon>Bacillati</taxon>
        <taxon>Bacillota</taxon>
        <taxon>Clostridia</taxon>
        <taxon>Eubacteriales</taxon>
        <taxon>Butyricicoccaceae</taxon>
        <taxon>Butyricicoccus</taxon>
    </lineage>
</organism>
<dbReference type="CDD" id="cd02165">
    <property type="entry name" value="NMNAT"/>
    <property type="match status" value="1"/>
</dbReference>
<keyword evidence="5 8" id="KW-0547">Nucleotide-binding</keyword>
<keyword evidence="8" id="KW-0520">NAD</keyword>
<dbReference type="Pfam" id="PF01467">
    <property type="entry name" value="CTP_transf_like"/>
    <property type="match status" value="1"/>
</dbReference>